<keyword evidence="2" id="KW-1185">Reference proteome</keyword>
<dbReference type="EMBL" id="SGPJ01000135">
    <property type="protein sequence ID" value="THG98092.1"/>
    <property type="molecule type" value="Genomic_DNA"/>
</dbReference>
<gene>
    <name evidence="1" type="ORF">EW026_g4035</name>
</gene>
<protein>
    <submittedName>
        <fullName evidence="1">Uncharacterized protein</fullName>
    </submittedName>
</protein>
<reference evidence="1 2" key="1">
    <citation type="submission" date="2019-02" db="EMBL/GenBank/DDBJ databases">
        <title>Genome sequencing of the rare red list fungi Phlebia centrifuga.</title>
        <authorList>
            <person name="Buettner E."/>
            <person name="Kellner H."/>
        </authorList>
    </citation>
    <scope>NUCLEOTIDE SEQUENCE [LARGE SCALE GENOMIC DNA]</scope>
    <source>
        <strain evidence="1 2">DSM 108282</strain>
    </source>
</reference>
<organism evidence="1 2">
    <name type="scientific">Hermanssonia centrifuga</name>
    <dbReference type="NCBI Taxonomy" id="98765"/>
    <lineage>
        <taxon>Eukaryota</taxon>
        <taxon>Fungi</taxon>
        <taxon>Dikarya</taxon>
        <taxon>Basidiomycota</taxon>
        <taxon>Agaricomycotina</taxon>
        <taxon>Agaricomycetes</taxon>
        <taxon>Polyporales</taxon>
        <taxon>Meruliaceae</taxon>
        <taxon>Hermanssonia</taxon>
    </lineage>
</organism>
<name>A0A4V3XAH2_9APHY</name>
<sequence>MVFKLDPQKRLIADDGQPPVNNISFARFWVQITPAIFAANQDLITTHYTGDDENLPSFDPERPYNLPLKRFSADGVLLAPSITYALGNHEGFVRHLIVTWAAQTGDIPHVAAAVALDHLADVIIIFDPALETQGEAAYDTYMQASFSSRGPERDYERLMKPFDVGEGRLKLAEMLKEQTYIVYNGLRPRPPLEIGISSWHSNGDENVRDLFANKKLWTYQNKDGGRVEYPVVTVVGTTTFIANTYRTYEYGHEAFYTFLADALSSPAVPQDAVAEWAALKFGESLPLPPPPPSGGAQRMKILLLWSRYSGQNTPDGYNPAGDSDPVGQRQLIDMGTRLGFTVITIGHDSTWSPTPNPHAEIHFGEFWKDPPFKKKERPVQTTVYVSLVRNHNVVQIGQKTGGMDNAALVGVPTVYIEDVGSPSKSRMATWTRDMKRYKGAIVQNAPTALGKALRLFPRNRPLAEQWVREGRVQPGYDPNDLPLIEDTLAAMFATIYPEGGQPQW</sequence>
<evidence type="ECO:0000313" key="1">
    <source>
        <dbReference type="EMBL" id="THG98092.1"/>
    </source>
</evidence>
<dbReference type="Proteomes" id="UP000309038">
    <property type="component" value="Unassembled WGS sequence"/>
</dbReference>
<accession>A0A4V3XAH2</accession>
<evidence type="ECO:0000313" key="2">
    <source>
        <dbReference type="Proteomes" id="UP000309038"/>
    </source>
</evidence>
<dbReference type="AlphaFoldDB" id="A0A4V3XAH2"/>
<comment type="caution">
    <text evidence="1">The sequence shown here is derived from an EMBL/GenBank/DDBJ whole genome shotgun (WGS) entry which is preliminary data.</text>
</comment>
<proteinExistence type="predicted"/>